<dbReference type="Gene3D" id="3.40.30.10">
    <property type="entry name" value="Glutaredoxin"/>
    <property type="match status" value="1"/>
</dbReference>
<evidence type="ECO:0000313" key="3">
    <source>
        <dbReference type="EMBL" id="KTC81748.1"/>
    </source>
</evidence>
<dbReference type="OrthoDB" id="5559625at2"/>
<dbReference type="NCBIfam" id="TIGR02738">
    <property type="entry name" value="TrbB"/>
    <property type="match status" value="1"/>
</dbReference>
<organism evidence="3 4">
    <name type="scientific">Legionella cherrii</name>
    <dbReference type="NCBI Taxonomy" id="28084"/>
    <lineage>
        <taxon>Bacteria</taxon>
        <taxon>Pseudomonadati</taxon>
        <taxon>Pseudomonadota</taxon>
        <taxon>Gammaproteobacteria</taxon>
        <taxon>Legionellales</taxon>
        <taxon>Legionellaceae</taxon>
        <taxon>Legionella</taxon>
    </lineage>
</organism>
<name>A0A0W0SF57_9GAMM</name>
<proteinExistence type="predicted"/>
<evidence type="ECO:0000259" key="2">
    <source>
        <dbReference type="PROSITE" id="PS51352"/>
    </source>
</evidence>
<dbReference type="CDD" id="cd01659">
    <property type="entry name" value="TRX_superfamily"/>
    <property type="match status" value="1"/>
</dbReference>
<accession>A0A0W0SF57</accession>
<dbReference type="PROSITE" id="PS51352">
    <property type="entry name" value="THIOREDOXIN_2"/>
    <property type="match status" value="1"/>
</dbReference>
<dbReference type="SUPFAM" id="SSF52833">
    <property type="entry name" value="Thioredoxin-like"/>
    <property type="match status" value="1"/>
</dbReference>
<feature type="chain" id="PRO_5006911951" evidence="1">
    <location>
        <begin position="23"/>
        <end position="170"/>
    </location>
</feature>
<dbReference type="InterPro" id="IPR036249">
    <property type="entry name" value="Thioredoxin-like_sf"/>
</dbReference>
<dbReference type="Pfam" id="PF13728">
    <property type="entry name" value="TraF"/>
    <property type="match status" value="1"/>
</dbReference>
<evidence type="ECO:0000313" key="4">
    <source>
        <dbReference type="Proteomes" id="UP000054921"/>
    </source>
</evidence>
<reference evidence="3 4" key="1">
    <citation type="submission" date="2015-11" db="EMBL/GenBank/DDBJ databases">
        <title>Genomic analysis of 38 Legionella species identifies large and diverse effector repertoires.</title>
        <authorList>
            <person name="Burstein D."/>
            <person name="Amaro F."/>
            <person name="Zusman T."/>
            <person name="Lifshitz Z."/>
            <person name="Cohen O."/>
            <person name="Gilbert J.A."/>
            <person name="Pupko T."/>
            <person name="Shuman H.A."/>
            <person name="Segal G."/>
        </authorList>
    </citation>
    <scope>NUCLEOTIDE SEQUENCE [LARGE SCALE GENOMIC DNA]</scope>
    <source>
        <strain evidence="3 4">ORW</strain>
    </source>
</reference>
<keyword evidence="1" id="KW-0732">Signal</keyword>
<dbReference type="STRING" id="28084.Lche_0789"/>
<dbReference type="PATRIC" id="fig|28084.5.peg.847"/>
<protein>
    <submittedName>
        <fullName evidence="3">Conjugative transfer protein</fullName>
    </submittedName>
</protein>
<dbReference type="InterPro" id="IPR014109">
    <property type="entry name" value="Thiol-disulphide_isomerase_rbB"/>
</dbReference>
<gene>
    <name evidence="3" type="ORF">Lche_0789</name>
</gene>
<dbReference type="AlphaFoldDB" id="A0A0W0SF57"/>
<dbReference type="EMBL" id="LNXW01000011">
    <property type="protein sequence ID" value="KTC81748.1"/>
    <property type="molecule type" value="Genomic_DNA"/>
</dbReference>
<sequence>MNVRVFLSLVLALAFIVPGAKAEGSQWLTNMIAEQEGAVKHQREEPLNKQDKGFFNTHGLILFYGSQCPHCKQFAPILQRWAARNKAEVLPLSLDNQPLPGFPKFLPATTEWINAAFGGNTINYPALFVVNPNTKALYPVGFGSMTEAELNDRIKTLIPKIKRYENKGIM</sequence>
<dbReference type="Proteomes" id="UP000054921">
    <property type="component" value="Unassembled WGS sequence"/>
</dbReference>
<feature type="domain" description="Thioredoxin" evidence="2">
    <location>
        <begin position="6"/>
        <end position="159"/>
    </location>
</feature>
<dbReference type="InterPro" id="IPR013766">
    <property type="entry name" value="Thioredoxin_domain"/>
</dbReference>
<evidence type="ECO:0000256" key="1">
    <source>
        <dbReference type="SAM" id="SignalP"/>
    </source>
</evidence>
<comment type="caution">
    <text evidence="3">The sequence shown here is derived from an EMBL/GenBank/DDBJ whole genome shotgun (WGS) entry which is preliminary data.</text>
</comment>
<feature type="signal peptide" evidence="1">
    <location>
        <begin position="1"/>
        <end position="22"/>
    </location>
</feature>
<dbReference type="InterPro" id="IPR039555">
    <property type="entry name" value="TraF/TrbB"/>
</dbReference>